<evidence type="ECO:0000259" key="5">
    <source>
        <dbReference type="PROSITE" id="PS50865"/>
    </source>
</evidence>
<dbReference type="InterPro" id="IPR002893">
    <property type="entry name" value="Znf_MYND"/>
</dbReference>
<dbReference type="Gene3D" id="6.10.140.2220">
    <property type="match status" value="1"/>
</dbReference>
<evidence type="ECO:0000256" key="2">
    <source>
        <dbReference type="ARBA" id="ARBA00022771"/>
    </source>
</evidence>
<feature type="domain" description="MYND-type" evidence="5">
    <location>
        <begin position="157"/>
        <end position="198"/>
    </location>
</feature>
<evidence type="ECO:0000256" key="4">
    <source>
        <dbReference type="PROSITE-ProRule" id="PRU00134"/>
    </source>
</evidence>
<gene>
    <name evidence="6" type="ORF">B0H16DRAFT_1899869</name>
</gene>
<keyword evidence="7" id="KW-1185">Reference proteome</keyword>
<protein>
    <recommendedName>
        <fullName evidence="5">MYND-type domain-containing protein</fullName>
    </recommendedName>
</protein>
<dbReference type="PROSITE" id="PS50865">
    <property type="entry name" value="ZF_MYND_2"/>
    <property type="match status" value="1"/>
</dbReference>
<evidence type="ECO:0000313" key="7">
    <source>
        <dbReference type="Proteomes" id="UP001215598"/>
    </source>
</evidence>
<evidence type="ECO:0000256" key="3">
    <source>
        <dbReference type="ARBA" id="ARBA00022833"/>
    </source>
</evidence>
<dbReference type="Proteomes" id="UP001215598">
    <property type="component" value="Unassembled WGS sequence"/>
</dbReference>
<keyword evidence="3" id="KW-0862">Zinc</keyword>
<organism evidence="6 7">
    <name type="scientific">Mycena metata</name>
    <dbReference type="NCBI Taxonomy" id="1033252"/>
    <lineage>
        <taxon>Eukaryota</taxon>
        <taxon>Fungi</taxon>
        <taxon>Dikarya</taxon>
        <taxon>Basidiomycota</taxon>
        <taxon>Agaricomycotina</taxon>
        <taxon>Agaricomycetes</taxon>
        <taxon>Agaricomycetidae</taxon>
        <taxon>Agaricales</taxon>
        <taxon>Marasmiineae</taxon>
        <taxon>Mycenaceae</taxon>
        <taxon>Mycena</taxon>
    </lineage>
</organism>
<comment type="caution">
    <text evidence="6">The sequence shown here is derived from an EMBL/GenBank/DDBJ whole genome shotgun (WGS) entry which is preliminary data.</text>
</comment>
<dbReference type="GO" id="GO:0008270">
    <property type="term" value="F:zinc ion binding"/>
    <property type="evidence" value="ECO:0007669"/>
    <property type="project" value="UniProtKB-KW"/>
</dbReference>
<dbReference type="Pfam" id="PF01753">
    <property type="entry name" value="zf-MYND"/>
    <property type="match status" value="1"/>
</dbReference>
<sequence>MSHRIITWLVRILIAFDNPHIHTRMPVIGGINFPVQTQGRCWELLIRSISTPPGYPWLAEAIEAGFLHCVLKSAAENRNLKHVKIFLSSILPFGFISSSVLTQLKTGLIQDLADSPQLTASSSFELWKGVASVANTRIAVLDAWETAGRHSSLACDNMQCGRIEAKRKFKCCAGCRGANYCSAECQSVDWQDGHQLVCDDLRAVRFRYPELVHPRERSFMHALTHHDYQCFLFQISFEQVMFMRDHPGDDLIVVFDYTKATGVEFKVDPRARLPGNADLAAELPVQWVRHARSGGRMGLHVMFVGEACECKARLFLLRASSAVFQFGLKVLARSTMFPPDSADEQLHDKHGVSALIEKTKGRFTEIH</sequence>
<accession>A0AAD7H564</accession>
<keyword evidence="1" id="KW-0479">Metal-binding</keyword>
<name>A0AAD7H564_9AGAR</name>
<dbReference type="SUPFAM" id="SSF144232">
    <property type="entry name" value="HIT/MYND zinc finger-like"/>
    <property type="match status" value="1"/>
</dbReference>
<proteinExistence type="predicted"/>
<reference evidence="6" key="1">
    <citation type="submission" date="2023-03" db="EMBL/GenBank/DDBJ databases">
        <title>Massive genome expansion in bonnet fungi (Mycena s.s.) driven by repeated elements and novel gene families across ecological guilds.</title>
        <authorList>
            <consortium name="Lawrence Berkeley National Laboratory"/>
            <person name="Harder C.B."/>
            <person name="Miyauchi S."/>
            <person name="Viragh M."/>
            <person name="Kuo A."/>
            <person name="Thoen E."/>
            <person name="Andreopoulos B."/>
            <person name="Lu D."/>
            <person name="Skrede I."/>
            <person name="Drula E."/>
            <person name="Henrissat B."/>
            <person name="Morin E."/>
            <person name="Kohler A."/>
            <person name="Barry K."/>
            <person name="LaButti K."/>
            <person name="Morin E."/>
            <person name="Salamov A."/>
            <person name="Lipzen A."/>
            <person name="Mereny Z."/>
            <person name="Hegedus B."/>
            <person name="Baldrian P."/>
            <person name="Stursova M."/>
            <person name="Weitz H."/>
            <person name="Taylor A."/>
            <person name="Grigoriev I.V."/>
            <person name="Nagy L.G."/>
            <person name="Martin F."/>
            <person name="Kauserud H."/>
        </authorList>
    </citation>
    <scope>NUCLEOTIDE SEQUENCE</scope>
    <source>
        <strain evidence="6">CBHHK182m</strain>
    </source>
</reference>
<dbReference type="EMBL" id="JARKIB010000361">
    <property type="protein sequence ID" value="KAJ7712617.1"/>
    <property type="molecule type" value="Genomic_DNA"/>
</dbReference>
<evidence type="ECO:0000313" key="6">
    <source>
        <dbReference type="EMBL" id="KAJ7712617.1"/>
    </source>
</evidence>
<evidence type="ECO:0000256" key="1">
    <source>
        <dbReference type="ARBA" id="ARBA00022723"/>
    </source>
</evidence>
<dbReference type="AlphaFoldDB" id="A0AAD7H564"/>
<keyword evidence="2 4" id="KW-0863">Zinc-finger</keyword>